<keyword evidence="8" id="KW-1185">Reference proteome</keyword>
<keyword evidence="4" id="KW-0413">Isomerase</keyword>
<keyword evidence="4" id="KW-0697">Rotamase</keyword>
<feature type="domain" description="PpiC" evidence="6">
    <location>
        <begin position="130"/>
        <end position="220"/>
    </location>
</feature>
<dbReference type="Gene3D" id="1.10.4030.10">
    <property type="entry name" value="Porin chaperone SurA, peptide-binding domain"/>
    <property type="match status" value="1"/>
</dbReference>
<dbReference type="InterPro" id="IPR000297">
    <property type="entry name" value="PPIase_PpiC"/>
</dbReference>
<dbReference type="PANTHER" id="PTHR47245:SF2">
    <property type="entry name" value="PEPTIDYL-PROLYL CIS-TRANS ISOMERASE HP_0175-RELATED"/>
    <property type="match status" value="1"/>
</dbReference>
<dbReference type="RefSeq" id="WP_162083787.1">
    <property type="nucleotide sequence ID" value="NZ_AP021881.1"/>
</dbReference>
<evidence type="ECO:0000256" key="1">
    <source>
        <dbReference type="ARBA" id="ARBA00000971"/>
    </source>
</evidence>
<dbReference type="InterPro" id="IPR027304">
    <property type="entry name" value="Trigger_fact/SurA_dom_sf"/>
</dbReference>
<keyword evidence="5" id="KW-0732">Signal</keyword>
<feature type="chain" id="PRO_5032995204" description="peptidylprolyl isomerase" evidence="5">
    <location>
        <begin position="29"/>
        <end position="286"/>
    </location>
</feature>
<dbReference type="AlphaFoldDB" id="A0A809SGB2"/>
<evidence type="ECO:0000256" key="5">
    <source>
        <dbReference type="SAM" id="SignalP"/>
    </source>
</evidence>
<protein>
    <recommendedName>
        <fullName evidence="3">peptidylprolyl isomerase</fullName>
        <ecNumber evidence="3">5.2.1.8</ecNumber>
    </recommendedName>
</protein>
<dbReference type="Pfam" id="PF13623">
    <property type="entry name" value="SurA_N_2"/>
    <property type="match status" value="1"/>
</dbReference>
<organism evidence="7 8">
    <name type="scientific">Sulfuriferula nivalis</name>
    <dbReference type="NCBI Taxonomy" id="2675298"/>
    <lineage>
        <taxon>Bacteria</taxon>
        <taxon>Pseudomonadati</taxon>
        <taxon>Pseudomonadota</taxon>
        <taxon>Betaproteobacteria</taxon>
        <taxon>Nitrosomonadales</taxon>
        <taxon>Sulfuricellaceae</taxon>
        <taxon>Sulfuriferula</taxon>
    </lineage>
</organism>
<dbReference type="EMBL" id="AP021881">
    <property type="protein sequence ID" value="BBO99779.1"/>
    <property type="molecule type" value="Genomic_DNA"/>
</dbReference>
<dbReference type="PANTHER" id="PTHR47245">
    <property type="entry name" value="PEPTIDYLPROLYL ISOMERASE"/>
    <property type="match status" value="1"/>
</dbReference>
<proteinExistence type="inferred from homology"/>
<evidence type="ECO:0000256" key="2">
    <source>
        <dbReference type="ARBA" id="ARBA00007656"/>
    </source>
</evidence>
<comment type="catalytic activity">
    <reaction evidence="1">
        <text>[protein]-peptidylproline (omega=180) = [protein]-peptidylproline (omega=0)</text>
        <dbReference type="Rhea" id="RHEA:16237"/>
        <dbReference type="Rhea" id="RHEA-COMP:10747"/>
        <dbReference type="Rhea" id="RHEA-COMP:10748"/>
        <dbReference type="ChEBI" id="CHEBI:83833"/>
        <dbReference type="ChEBI" id="CHEBI:83834"/>
        <dbReference type="EC" id="5.2.1.8"/>
    </reaction>
</comment>
<dbReference type="Pfam" id="PF13145">
    <property type="entry name" value="Rotamase_2"/>
    <property type="match status" value="1"/>
</dbReference>
<evidence type="ECO:0000313" key="8">
    <source>
        <dbReference type="Proteomes" id="UP000463939"/>
    </source>
</evidence>
<dbReference type="GO" id="GO:0003755">
    <property type="term" value="F:peptidyl-prolyl cis-trans isomerase activity"/>
    <property type="evidence" value="ECO:0007669"/>
    <property type="project" value="UniProtKB-KW"/>
</dbReference>
<gene>
    <name evidence="7" type="ORF">SFSGTM_04880</name>
</gene>
<comment type="similarity">
    <text evidence="2">Belongs to the PpiC/parvulin rotamase family.</text>
</comment>
<dbReference type="Gene3D" id="3.10.50.40">
    <property type="match status" value="1"/>
</dbReference>
<evidence type="ECO:0000256" key="4">
    <source>
        <dbReference type="ARBA" id="ARBA00023110"/>
    </source>
</evidence>
<dbReference type="SUPFAM" id="SSF109998">
    <property type="entry name" value="Triger factor/SurA peptide-binding domain-like"/>
    <property type="match status" value="1"/>
</dbReference>
<dbReference type="Proteomes" id="UP000463939">
    <property type="component" value="Chromosome"/>
</dbReference>
<dbReference type="InterPro" id="IPR046357">
    <property type="entry name" value="PPIase_dom_sf"/>
</dbReference>
<dbReference type="PROSITE" id="PS51257">
    <property type="entry name" value="PROKAR_LIPOPROTEIN"/>
    <property type="match status" value="1"/>
</dbReference>
<evidence type="ECO:0000259" key="6">
    <source>
        <dbReference type="Pfam" id="PF13145"/>
    </source>
</evidence>
<evidence type="ECO:0000256" key="3">
    <source>
        <dbReference type="ARBA" id="ARBA00013194"/>
    </source>
</evidence>
<dbReference type="InterPro" id="IPR014274">
    <property type="entry name" value="PPIase_EpsD"/>
</dbReference>
<dbReference type="NCBIfam" id="TIGR02925">
    <property type="entry name" value="cis_trans_EpsD"/>
    <property type="match status" value="1"/>
</dbReference>
<name>A0A809SGB2_9PROT</name>
<sequence length="286" mass="31963">MKNQQQTRFSLCSRSMLLGLMCVPFFLAGCSSSHGVDKGKTQVVAKVNGEEVTVHEVNQYMSHLTQLDGTPEQMRKQAIDAVIDQHLLQTAAKQAKLDRDVNVVQAELDSKKNILIDAYKARQFHSGTAPTDQQIAAYYQSHPVLFSDRKLYQLQQLRVQSSAENQTSLLAQLKQSDNIDAFVHWLDAQHIPYDTSNTTKAPEDMSPSERSLIMQIKVGEAAILNQDQDSISIDLLLATQPQPISLAHAQLRIRDLLIAESAAQQVALWLKQARLNSKIVYTDIAQ</sequence>
<dbReference type="EC" id="5.2.1.8" evidence="3"/>
<reference evidence="8" key="1">
    <citation type="submission" date="2019-11" db="EMBL/GenBank/DDBJ databases">
        <title>Isolation and characterization of a novel species in the genus Sulfuriferula.</title>
        <authorList>
            <person name="Mochizuki J."/>
            <person name="Kojima H."/>
            <person name="Fukui M."/>
        </authorList>
    </citation>
    <scope>NUCLEOTIDE SEQUENCE [LARGE SCALE GENOMIC DNA]</scope>
    <source>
        <strain evidence="8">SGTM</strain>
    </source>
</reference>
<dbReference type="Gene3D" id="1.10.8.1040">
    <property type="match status" value="1"/>
</dbReference>
<feature type="signal peptide" evidence="5">
    <location>
        <begin position="1"/>
        <end position="28"/>
    </location>
</feature>
<dbReference type="KEGG" id="sniv:SFSGTM_04880"/>
<dbReference type="InterPro" id="IPR050245">
    <property type="entry name" value="PrsA_foldase"/>
</dbReference>
<accession>A0A809SGB2</accession>
<evidence type="ECO:0000313" key="7">
    <source>
        <dbReference type="EMBL" id="BBO99779.1"/>
    </source>
</evidence>